<keyword evidence="4" id="KW-1185">Reference proteome</keyword>
<gene>
    <name evidence="3" type="ORF">MEDL_3669</name>
</gene>
<evidence type="ECO:0000313" key="3">
    <source>
        <dbReference type="EMBL" id="CAG2188241.1"/>
    </source>
</evidence>
<dbReference type="PROSITE" id="PS50041">
    <property type="entry name" value="C_TYPE_LECTIN_2"/>
    <property type="match status" value="2"/>
</dbReference>
<dbReference type="CDD" id="cd00037">
    <property type="entry name" value="CLECT"/>
    <property type="match status" value="2"/>
</dbReference>
<name>A0A8S3Q022_MYTED</name>
<dbReference type="Proteomes" id="UP000683360">
    <property type="component" value="Unassembled WGS sequence"/>
</dbReference>
<dbReference type="InterPro" id="IPR016186">
    <property type="entry name" value="C-type_lectin-like/link_sf"/>
</dbReference>
<dbReference type="PANTHER" id="PTHR45710:SF26">
    <property type="entry name" value="RH26557P"/>
    <property type="match status" value="1"/>
</dbReference>
<dbReference type="SMART" id="SM00034">
    <property type="entry name" value="CLECT"/>
    <property type="match status" value="2"/>
</dbReference>
<feature type="domain" description="C-type lectin" evidence="2">
    <location>
        <begin position="256"/>
        <end position="367"/>
    </location>
</feature>
<accession>A0A8S3Q022</accession>
<evidence type="ECO:0000313" key="4">
    <source>
        <dbReference type="Proteomes" id="UP000683360"/>
    </source>
</evidence>
<sequence>MGTHINPVFSGGILKFEISQRPDQEHLYPQQHRNTFKNVIEGWKFRCILIMSVVSIGLVTAVYYGTKNFSSGKLLHMTDTIKDGCPAGLTTEQELILNYDGNCYFFSNTALSYSQASISCAQKKGFLAVIRDNATQIALSKHADLVTDITESSSYWIGIKRETYTQTSLGESTEFLNFDSNSLSLVQTGQKGCARLDLTEDSKWIADDCARVSWDIGHICQYTGTRYVLFLAVQIVFSQNGCPAGLTTEQELILNYDGNCYFFSNTALSYSQANNSCAQKEGFLAVIRDNATQIALSKHADLVSDIAESSSYWIGIKRENSTYTTTSLGESAEFLNFDSNSLSPVQTGQKGCASFLGYRAYLSIYWNKLCTIYESWTRIYHLNTSCFPDFTMIETVGFNNIIQIKLMTS</sequence>
<dbReference type="OrthoDB" id="10032136at2759"/>
<feature type="transmembrane region" description="Helical" evidence="1">
    <location>
        <begin position="43"/>
        <end position="64"/>
    </location>
</feature>
<dbReference type="Pfam" id="PF00059">
    <property type="entry name" value="Lectin_C"/>
    <property type="match status" value="2"/>
</dbReference>
<dbReference type="InterPro" id="IPR016187">
    <property type="entry name" value="CTDL_fold"/>
</dbReference>
<keyword evidence="1" id="KW-1133">Transmembrane helix</keyword>
<dbReference type="SUPFAM" id="SSF56436">
    <property type="entry name" value="C-type lectin-like"/>
    <property type="match status" value="2"/>
</dbReference>
<dbReference type="EMBL" id="CAJPWZ010000205">
    <property type="protein sequence ID" value="CAG2188241.1"/>
    <property type="molecule type" value="Genomic_DNA"/>
</dbReference>
<feature type="domain" description="C-type lectin" evidence="2">
    <location>
        <begin position="99"/>
        <end position="209"/>
    </location>
</feature>
<evidence type="ECO:0000259" key="2">
    <source>
        <dbReference type="PROSITE" id="PS50041"/>
    </source>
</evidence>
<keyword evidence="1" id="KW-0472">Membrane</keyword>
<dbReference type="PANTHER" id="PTHR45710">
    <property type="entry name" value="C-TYPE LECTIN DOMAIN-CONTAINING PROTEIN 180"/>
    <property type="match status" value="1"/>
</dbReference>
<dbReference type="InterPro" id="IPR001304">
    <property type="entry name" value="C-type_lectin-like"/>
</dbReference>
<evidence type="ECO:0000256" key="1">
    <source>
        <dbReference type="SAM" id="Phobius"/>
    </source>
</evidence>
<comment type="caution">
    <text evidence="3">The sequence shown here is derived from an EMBL/GenBank/DDBJ whole genome shotgun (WGS) entry which is preliminary data.</text>
</comment>
<dbReference type="InterPro" id="IPR050828">
    <property type="entry name" value="C-type_lectin/matrix_domain"/>
</dbReference>
<reference evidence="3" key="1">
    <citation type="submission" date="2021-03" db="EMBL/GenBank/DDBJ databases">
        <authorList>
            <person name="Bekaert M."/>
        </authorList>
    </citation>
    <scope>NUCLEOTIDE SEQUENCE</scope>
</reference>
<keyword evidence="1" id="KW-0812">Transmembrane</keyword>
<protein>
    <recommendedName>
        <fullName evidence="2">C-type lectin domain-containing protein</fullName>
    </recommendedName>
</protein>
<proteinExistence type="predicted"/>
<dbReference type="AlphaFoldDB" id="A0A8S3Q022"/>
<dbReference type="Gene3D" id="3.10.100.10">
    <property type="entry name" value="Mannose-Binding Protein A, subunit A"/>
    <property type="match status" value="2"/>
</dbReference>
<organism evidence="3 4">
    <name type="scientific">Mytilus edulis</name>
    <name type="common">Blue mussel</name>
    <dbReference type="NCBI Taxonomy" id="6550"/>
    <lineage>
        <taxon>Eukaryota</taxon>
        <taxon>Metazoa</taxon>
        <taxon>Spiralia</taxon>
        <taxon>Lophotrochozoa</taxon>
        <taxon>Mollusca</taxon>
        <taxon>Bivalvia</taxon>
        <taxon>Autobranchia</taxon>
        <taxon>Pteriomorphia</taxon>
        <taxon>Mytilida</taxon>
        <taxon>Mytiloidea</taxon>
        <taxon>Mytilidae</taxon>
        <taxon>Mytilinae</taxon>
        <taxon>Mytilus</taxon>
    </lineage>
</organism>